<accession>A0A922CVF1</accession>
<evidence type="ECO:0000256" key="1">
    <source>
        <dbReference type="SAM" id="Phobius"/>
    </source>
</evidence>
<sequence>MATITQTVEEFVTKHEKTLEIEMKPKKVTFAKNTCPADCSCRVKNTKTPLQIMFNAIGIIIAILATYLIVSTDSKLYLVFWVGYSILRKMMKKKNEKTLKIE</sequence>
<dbReference type="Proteomes" id="UP000791440">
    <property type="component" value="Unassembled WGS sequence"/>
</dbReference>
<keyword evidence="3" id="KW-1185">Reference proteome</keyword>
<keyword evidence="1" id="KW-0472">Membrane</keyword>
<dbReference type="EMBL" id="JH668635">
    <property type="protein sequence ID" value="KAG6459739.1"/>
    <property type="molecule type" value="Genomic_DNA"/>
</dbReference>
<reference evidence="2" key="1">
    <citation type="journal article" date="2016" name="Insect Biochem. Mol. Biol.">
        <title>Multifaceted biological insights from a draft genome sequence of the tobacco hornworm moth, Manduca sexta.</title>
        <authorList>
            <person name="Kanost M.R."/>
            <person name="Arrese E.L."/>
            <person name="Cao X."/>
            <person name="Chen Y.R."/>
            <person name="Chellapilla S."/>
            <person name="Goldsmith M.R."/>
            <person name="Grosse-Wilde E."/>
            <person name="Heckel D.G."/>
            <person name="Herndon N."/>
            <person name="Jiang H."/>
            <person name="Papanicolaou A."/>
            <person name="Qu J."/>
            <person name="Soulages J.L."/>
            <person name="Vogel H."/>
            <person name="Walters J."/>
            <person name="Waterhouse R.M."/>
            <person name="Ahn S.J."/>
            <person name="Almeida F.C."/>
            <person name="An C."/>
            <person name="Aqrawi P."/>
            <person name="Bretschneider A."/>
            <person name="Bryant W.B."/>
            <person name="Bucks S."/>
            <person name="Chao H."/>
            <person name="Chevignon G."/>
            <person name="Christen J.M."/>
            <person name="Clarke D.F."/>
            <person name="Dittmer N.T."/>
            <person name="Ferguson L.C.F."/>
            <person name="Garavelou S."/>
            <person name="Gordon K.H.J."/>
            <person name="Gunaratna R.T."/>
            <person name="Han Y."/>
            <person name="Hauser F."/>
            <person name="He Y."/>
            <person name="Heidel-Fischer H."/>
            <person name="Hirsh A."/>
            <person name="Hu Y."/>
            <person name="Jiang H."/>
            <person name="Kalra D."/>
            <person name="Klinner C."/>
            <person name="Konig C."/>
            <person name="Kovar C."/>
            <person name="Kroll A.R."/>
            <person name="Kuwar S.S."/>
            <person name="Lee S.L."/>
            <person name="Lehman R."/>
            <person name="Li K."/>
            <person name="Li Z."/>
            <person name="Liang H."/>
            <person name="Lovelace S."/>
            <person name="Lu Z."/>
            <person name="Mansfield J.H."/>
            <person name="McCulloch K.J."/>
            <person name="Mathew T."/>
            <person name="Morton B."/>
            <person name="Muzny D.M."/>
            <person name="Neunemann D."/>
            <person name="Ongeri F."/>
            <person name="Pauchet Y."/>
            <person name="Pu L.L."/>
            <person name="Pyrousis I."/>
            <person name="Rao X.J."/>
            <person name="Redding A."/>
            <person name="Roesel C."/>
            <person name="Sanchez-Gracia A."/>
            <person name="Schaack S."/>
            <person name="Shukla A."/>
            <person name="Tetreau G."/>
            <person name="Wang Y."/>
            <person name="Xiong G.H."/>
            <person name="Traut W."/>
            <person name="Walsh T.K."/>
            <person name="Worley K.C."/>
            <person name="Wu D."/>
            <person name="Wu W."/>
            <person name="Wu Y.Q."/>
            <person name="Zhang X."/>
            <person name="Zou Z."/>
            <person name="Zucker H."/>
            <person name="Briscoe A.D."/>
            <person name="Burmester T."/>
            <person name="Clem R.J."/>
            <person name="Feyereisen R."/>
            <person name="Grimmelikhuijzen C.J.P."/>
            <person name="Hamodrakas S.J."/>
            <person name="Hansson B.S."/>
            <person name="Huguet E."/>
            <person name="Jermiin L.S."/>
            <person name="Lan Q."/>
            <person name="Lehman H.K."/>
            <person name="Lorenzen M."/>
            <person name="Merzendorfer H."/>
            <person name="Michalopoulos I."/>
            <person name="Morton D.B."/>
            <person name="Muthukrishnan S."/>
            <person name="Oakeshott J.G."/>
            <person name="Palmer W."/>
            <person name="Park Y."/>
            <person name="Passarelli A.L."/>
            <person name="Rozas J."/>
            <person name="Schwartz L.M."/>
            <person name="Smith W."/>
            <person name="Southgate A."/>
            <person name="Vilcinskas A."/>
            <person name="Vogt R."/>
            <person name="Wang P."/>
            <person name="Werren J."/>
            <person name="Yu X.Q."/>
            <person name="Zhou J.J."/>
            <person name="Brown S.J."/>
            <person name="Scherer S.E."/>
            <person name="Richards S."/>
            <person name="Blissard G.W."/>
        </authorList>
    </citation>
    <scope>NUCLEOTIDE SEQUENCE</scope>
</reference>
<reference evidence="2" key="2">
    <citation type="submission" date="2020-12" db="EMBL/GenBank/DDBJ databases">
        <authorList>
            <person name="Kanost M."/>
        </authorList>
    </citation>
    <scope>NUCLEOTIDE SEQUENCE</scope>
</reference>
<name>A0A922CVF1_MANSE</name>
<evidence type="ECO:0000313" key="3">
    <source>
        <dbReference type="Proteomes" id="UP000791440"/>
    </source>
</evidence>
<comment type="caution">
    <text evidence="2">The sequence shown here is derived from an EMBL/GenBank/DDBJ whole genome shotgun (WGS) entry which is preliminary data.</text>
</comment>
<keyword evidence="1" id="KW-0812">Transmembrane</keyword>
<dbReference type="AlphaFoldDB" id="A0A922CVF1"/>
<organism evidence="2 3">
    <name type="scientific">Manduca sexta</name>
    <name type="common">Tobacco hawkmoth</name>
    <name type="synonym">Tobacco hornworm</name>
    <dbReference type="NCBI Taxonomy" id="7130"/>
    <lineage>
        <taxon>Eukaryota</taxon>
        <taxon>Metazoa</taxon>
        <taxon>Ecdysozoa</taxon>
        <taxon>Arthropoda</taxon>
        <taxon>Hexapoda</taxon>
        <taxon>Insecta</taxon>
        <taxon>Pterygota</taxon>
        <taxon>Neoptera</taxon>
        <taxon>Endopterygota</taxon>
        <taxon>Lepidoptera</taxon>
        <taxon>Glossata</taxon>
        <taxon>Ditrysia</taxon>
        <taxon>Bombycoidea</taxon>
        <taxon>Sphingidae</taxon>
        <taxon>Sphinginae</taxon>
        <taxon>Sphingini</taxon>
        <taxon>Manduca</taxon>
    </lineage>
</organism>
<feature type="transmembrane region" description="Helical" evidence="1">
    <location>
        <begin position="52"/>
        <end position="70"/>
    </location>
</feature>
<proteinExistence type="predicted"/>
<gene>
    <name evidence="2" type="ORF">O3G_MSEX011573</name>
</gene>
<evidence type="ECO:0000313" key="2">
    <source>
        <dbReference type="EMBL" id="KAG6459739.1"/>
    </source>
</evidence>
<protein>
    <submittedName>
        <fullName evidence="2">Uncharacterized protein</fullName>
    </submittedName>
</protein>
<keyword evidence="1" id="KW-1133">Transmembrane helix</keyword>